<evidence type="ECO:0000313" key="1">
    <source>
        <dbReference type="EMBL" id="OAK55616.1"/>
    </source>
</evidence>
<comment type="caution">
    <text evidence="1">The sequence shown here is derived from an EMBL/GenBank/DDBJ whole genome shotgun (WGS) entry which is preliminary data.</text>
</comment>
<keyword evidence="2" id="KW-1185">Reference proteome</keyword>
<sequence length="201" mass="21809">MTPETITAAGIELTLPKVTVKTLAEKLGVSIVAIYNNIDGIDAVKDLVAEEILRRWDFPAPADGESLHDALMRLAIDLRRLVHGHPGIAHYLVNIGAGSHHALAKIDAVQQRYATQYDLSPTQAVWAVATVAEHAIALAELVHTPDRRQNQPAMVARDDLSVIPLGVDAESRSLDSDFEWSMRAAVVGAVAVIGDPRFDER</sequence>
<dbReference type="Gene3D" id="1.10.357.10">
    <property type="entry name" value="Tetracycline Repressor, domain 2"/>
    <property type="match status" value="1"/>
</dbReference>
<proteinExistence type="predicted"/>
<organism evidence="1 2">
    <name type="scientific">Rhodococcoides kyotonense</name>
    <dbReference type="NCBI Taxonomy" id="398843"/>
    <lineage>
        <taxon>Bacteria</taxon>
        <taxon>Bacillati</taxon>
        <taxon>Actinomycetota</taxon>
        <taxon>Actinomycetes</taxon>
        <taxon>Mycobacteriales</taxon>
        <taxon>Nocardiaceae</taxon>
        <taxon>Rhodococcoides</taxon>
    </lineage>
</organism>
<dbReference type="SUPFAM" id="SSF48498">
    <property type="entry name" value="Tetracyclin repressor-like, C-terminal domain"/>
    <property type="match status" value="1"/>
</dbReference>
<dbReference type="AlphaFoldDB" id="A0A177YJ65"/>
<name>A0A177YJ65_9NOCA</name>
<dbReference type="Proteomes" id="UP000077519">
    <property type="component" value="Unassembled WGS sequence"/>
</dbReference>
<dbReference type="InterPro" id="IPR036271">
    <property type="entry name" value="Tet_transcr_reg_TetR-rel_C_sf"/>
</dbReference>
<protein>
    <submittedName>
        <fullName evidence="1">Uncharacterized protein</fullName>
    </submittedName>
</protein>
<dbReference type="EMBL" id="LVHI01000009">
    <property type="protein sequence ID" value="OAK55616.1"/>
    <property type="molecule type" value="Genomic_DNA"/>
</dbReference>
<evidence type="ECO:0000313" key="2">
    <source>
        <dbReference type="Proteomes" id="UP000077519"/>
    </source>
</evidence>
<accession>A0A177YJ65</accession>
<gene>
    <name evidence="1" type="ORF">A3K89_19455</name>
</gene>
<reference evidence="1 2" key="1">
    <citation type="submission" date="2016-03" db="EMBL/GenBank/DDBJ databases">
        <title>Genome sequence of Rhodococcus kyotonensis KB10.</title>
        <authorList>
            <person name="Jeong H."/>
            <person name="Hong C.E."/>
            <person name="Jo S.H."/>
            <person name="Park J.M."/>
        </authorList>
    </citation>
    <scope>NUCLEOTIDE SEQUENCE [LARGE SCALE GENOMIC DNA]</scope>
    <source>
        <strain evidence="1 2">KB10</strain>
    </source>
</reference>